<evidence type="ECO:0000313" key="6">
    <source>
        <dbReference type="Proteomes" id="UP001501237"/>
    </source>
</evidence>
<reference evidence="6" key="1">
    <citation type="journal article" date="2019" name="Int. J. Syst. Evol. Microbiol.">
        <title>The Global Catalogue of Microorganisms (GCM) 10K type strain sequencing project: providing services to taxonomists for standard genome sequencing and annotation.</title>
        <authorList>
            <consortium name="The Broad Institute Genomics Platform"/>
            <consortium name="The Broad Institute Genome Sequencing Center for Infectious Disease"/>
            <person name="Wu L."/>
            <person name="Ma J."/>
        </authorList>
    </citation>
    <scope>NUCLEOTIDE SEQUENCE [LARGE SCALE GENOMIC DNA]</scope>
    <source>
        <strain evidence="6">JCM 9377</strain>
    </source>
</reference>
<dbReference type="SUPFAM" id="SSF56176">
    <property type="entry name" value="FAD-binding/transporter-associated domain-like"/>
    <property type="match status" value="1"/>
</dbReference>
<dbReference type="SMART" id="SM01092">
    <property type="entry name" value="CO_deh_flav_C"/>
    <property type="match status" value="1"/>
</dbReference>
<sequence>MLTEVHVPDGTAAVVGLMATGARVLAGGTSLMPSLNDHASPETELISLRRAGLGGIRVDGGVVRLGAAATLSRIERDARLAVLRPVVRSIASVPVRTLATAGGNLFARRPHGDLTVALVALDARVTLADSGGTHELPVEDLLAGTAPPALVTEIVFGLPAAGSFRYLKASRRRFNSASLVTVAATVTEVDGVVSAARVALGGVGPGVVRAVAVERALIGSPLDVPAVRRAAEAGLGEISPADDAYASAWYRARVFPVHLRRALLGH</sequence>
<keyword evidence="1" id="KW-0285">Flavoprotein</keyword>
<dbReference type="PANTHER" id="PTHR42659:SF2">
    <property type="entry name" value="XANTHINE DEHYDROGENASE SUBUNIT C-RELATED"/>
    <property type="match status" value="1"/>
</dbReference>
<dbReference type="InterPro" id="IPR016166">
    <property type="entry name" value="FAD-bd_PCMH"/>
</dbReference>
<evidence type="ECO:0000259" key="4">
    <source>
        <dbReference type="PROSITE" id="PS51387"/>
    </source>
</evidence>
<name>A0ABP6QA50_9ACTN</name>
<dbReference type="InterPro" id="IPR005107">
    <property type="entry name" value="CO_DH_flav_C"/>
</dbReference>
<dbReference type="Gene3D" id="3.30.465.10">
    <property type="match status" value="1"/>
</dbReference>
<evidence type="ECO:0000313" key="5">
    <source>
        <dbReference type="EMBL" id="GAA3207425.1"/>
    </source>
</evidence>
<dbReference type="InterPro" id="IPR051312">
    <property type="entry name" value="Diverse_Substr_Oxidored"/>
</dbReference>
<dbReference type="InterPro" id="IPR036683">
    <property type="entry name" value="CO_DH_flav_C_dom_sf"/>
</dbReference>
<keyword evidence="2" id="KW-0274">FAD</keyword>
<protein>
    <submittedName>
        <fullName evidence="5">FAD binding domain-containing protein</fullName>
    </submittedName>
</protein>
<dbReference type="Gene3D" id="3.30.43.10">
    <property type="entry name" value="Uridine Diphospho-n-acetylenolpyruvylglucosamine Reductase, domain 2"/>
    <property type="match status" value="1"/>
</dbReference>
<keyword evidence="6" id="KW-1185">Reference proteome</keyword>
<dbReference type="Gene3D" id="3.30.390.50">
    <property type="entry name" value="CO dehydrogenase flavoprotein, C-terminal domain"/>
    <property type="match status" value="1"/>
</dbReference>
<evidence type="ECO:0000256" key="3">
    <source>
        <dbReference type="ARBA" id="ARBA00023002"/>
    </source>
</evidence>
<evidence type="ECO:0000256" key="2">
    <source>
        <dbReference type="ARBA" id="ARBA00022827"/>
    </source>
</evidence>
<evidence type="ECO:0000256" key="1">
    <source>
        <dbReference type="ARBA" id="ARBA00022630"/>
    </source>
</evidence>
<dbReference type="EMBL" id="BAAAUV010000005">
    <property type="protein sequence ID" value="GAA3207425.1"/>
    <property type="molecule type" value="Genomic_DNA"/>
</dbReference>
<dbReference type="Pfam" id="PF00941">
    <property type="entry name" value="FAD_binding_5"/>
    <property type="match status" value="1"/>
</dbReference>
<dbReference type="InterPro" id="IPR002346">
    <property type="entry name" value="Mopterin_DH_FAD-bd"/>
</dbReference>
<accession>A0ABP6QA50</accession>
<dbReference type="PANTHER" id="PTHR42659">
    <property type="entry name" value="XANTHINE DEHYDROGENASE SUBUNIT C-RELATED"/>
    <property type="match status" value="1"/>
</dbReference>
<gene>
    <name evidence="5" type="ORF">GCM10010468_23620</name>
</gene>
<feature type="domain" description="FAD-binding PCMH-type" evidence="4">
    <location>
        <begin position="1"/>
        <end position="161"/>
    </location>
</feature>
<dbReference type="InterPro" id="IPR016169">
    <property type="entry name" value="FAD-bd_PCMH_sub2"/>
</dbReference>
<proteinExistence type="predicted"/>
<dbReference type="RefSeq" id="WP_344826162.1">
    <property type="nucleotide sequence ID" value="NZ_BAAAUV010000005.1"/>
</dbReference>
<dbReference type="PROSITE" id="PS51387">
    <property type="entry name" value="FAD_PCMH"/>
    <property type="match status" value="1"/>
</dbReference>
<dbReference type="Pfam" id="PF03450">
    <property type="entry name" value="CO_deh_flav_C"/>
    <property type="match status" value="1"/>
</dbReference>
<organism evidence="5 6">
    <name type="scientific">Actinocorallia longicatena</name>
    <dbReference type="NCBI Taxonomy" id="111803"/>
    <lineage>
        <taxon>Bacteria</taxon>
        <taxon>Bacillati</taxon>
        <taxon>Actinomycetota</taxon>
        <taxon>Actinomycetes</taxon>
        <taxon>Streptosporangiales</taxon>
        <taxon>Thermomonosporaceae</taxon>
        <taxon>Actinocorallia</taxon>
    </lineage>
</organism>
<dbReference type="SUPFAM" id="SSF55447">
    <property type="entry name" value="CO dehydrogenase flavoprotein C-terminal domain-like"/>
    <property type="match status" value="1"/>
</dbReference>
<dbReference type="InterPro" id="IPR036318">
    <property type="entry name" value="FAD-bd_PCMH-like_sf"/>
</dbReference>
<comment type="caution">
    <text evidence="5">The sequence shown here is derived from an EMBL/GenBank/DDBJ whole genome shotgun (WGS) entry which is preliminary data.</text>
</comment>
<keyword evidence="3" id="KW-0560">Oxidoreductase</keyword>
<dbReference type="InterPro" id="IPR016167">
    <property type="entry name" value="FAD-bd_PCMH_sub1"/>
</dbReference>
<dbReference type="Proteomes" id="UP001501237">
    <property type="component" value="Unassembled WGS sequence"/>
</dbReference>